<comment type="function">
    <text evidence="3">Binds together with bS18 to 16S ribosomal RNA.</text>
</comment>
<reference evidence="5" key="1">
    <citation type="submission" date="2017-09" db="EMBL/GenBank/DDBJ databases">
        <title>Depth-based differentiation of microbial function through sediment-hosted aquifers and enrichment of novel symbionts in the deep terrestrial subsurface.</title>
        <authorList>
            <person name="Probst A.J."/>
            <person name="Ladd B."/>
            <person name="Jarett J.K."/>
            <person name="Geller-Mcgrath D.E."/>
            <person name="Sieber C.M.K."/>
            <person name="Emerson J.B."/>
            <person name="Anantharaman K."/>
            <person name="Thomas B.C."/>
            <person name="Malmstrom R."/>
            <person name="Stieglmeier M."/>
            <person name="Klingl A."/>
            <person name="Woyke T."/>
            <person name="Ryan C.M."/>
            <person name="Banfield J.F."/>
        </authorList>
    </citation>
    <scope>NUCLEOTIDE SEQUENCE [LARGE SCALE GENOMIC DNA]</scope>
</reference>
<dbReference type="GO" id="GO:0006412">
    <property type="term" value="P:translation"/>
    <property type="evidence" value="ECO:0007669"/>
    <property type="project" value="UniProtKB-UniRule"/>
</dbReference>
<evidence type="ECO:0000256" key="3">
    <source>
        <dbReference type="HAMAP-Rule" id="MF_00360"/>
    </source>
</evidence>
<evidence type="ECO:0000256" key="1">
    <source>
        <dbReference type="ARBA" id="ARBA00009512"/>
    </source>
</evidence>
<dbReference type="SUPFAM" id="SSF54995">
    <property type="entry name" value="Ribosomal protein S6"/>
    <property type="match status" value="1"/>
</dbReference>
<dbReference type="HAMAP" id="MF_00360">
    <property type="entry name" value="Ribosomal_bS6"/>
    <property type="match status" value="1"/>
</dbReference>
<dbReference type="AlphaFoldDB" id="A0A2M8F3R8"/>
<dbReference type="InterPro" id="IPR035980">
    <property type="entry name" value="Ribosomal_bS6_sf"/>
</dbReference>
<keyword evidence="3 4" id="KW-0689">Ribosomal protein</keyword>
<evidence type="ECO:0000313" key="5">
    <source>
        <dbReference type="Proteomes" id="UP000231383"/>
    </source>
</evidence>
<proteinExistence type="inferred from homology"/>
<dbReference type="InterPro" id="IPR014717">
    <property type="entry name" value="Transl_elong_EF1B/ribsomal_bS6"/>
</dbReference>
<comment type="similarity">
    <text evidence="1 3">Belongs to the bacterial ribosomal protein bS6 family.</text>
</comment>
<dbReference type="GO" id="GO:1990904">
    <property type="term" value="C:ribonucleoprotein complex"/>
    <property type="evidence" value="ECO:0007669"/>
    <property type="project" value="UniProtKB-KW"/>
</dbReference>
<keyword evidence="3" id="KW-0699">rRNA-binding</keyword>
<keyword evidence="3" id="KW-0687">Ribonucleoprotein</keyword>
<dbReference type="GO" id="GO:0019843">
    <property type="term" value="F:rRNA binding"/>
    <property type="evidence" value="ECO:0007669"/>
    <property type="project" value="UniProtKB-UniRule"/>
</dbReference>
<dbReference type="GO" id="GO:0003735">
    <property type="term" value="F:structural constituent of ribosome"/>
    <property type="evidence" value="ECO:0007669"/>
    <property type="project" value="InterPro"/>
</dbReference>
<dbReference type="InterPro" id="IPR020814">
    <property type="entry name" value="Ribosomal_S6_plastid/chlpt"/>
</dbReference>
<protein>
    <recommendedName>
        <fullName evidence="2 3">Small ribosomal subunit protein bS6</fullName>
    </recommendedName>
</protein>
<keyword evidence="3" id="KW-0694">RNA-binding</keyword>
<evidence type="ECO:0000256" key="2">
    <source>
        <dbReference type="ARBA" id="ARBA00035294"/>
    </source>
</evidence>
<dbReference type="GO" id="GO:0005840">
    <property type="term" value="C:ribosome"/>
    <property type="evidence" value="ECO:0007669"/>
    <property type="project" value="UniProtKB-KW"/>
</dbReference>
<dbReference type="InterPro" id="IPR000529">
    <property type="entry name" value="Ribosomal_bS6"/>
</dbReference>
<organism evidence="4 5">
    <name type="scientific">Candidatus Roizmanbacteria bacterium CG_4_9_14_0_2_um_filter_39_13</name>
    <dbReference type="NCBI Taxonomy" id="1974839"/>
    <lineage>
        <taxon>Bacteria</taxon>
        <taxon>Candidatus Roizmaniibacteriota</taxon>
    </lineage>
</organism>
<dbReference type="Pfam" id="PF01250">
    <property type="entry name" value="Ribosomal_S6"/>
    <property type="match status" value="1"/>
</dbReference>
<dbReference type="EMBL" id="PFSC01000018">
    <property type="protein sequence ID" value="PJC33946.1"/>
    <property type="molecule type" value="Genomic_DNA"/>
</dbReference>
<sequence>MSTFEFTFLADDTTSIKTLEEILASFKGKKLSEQSLGKKLLAYPIGKKESAEFIVWKISLDKKMVKEFKQKLIFDKVVLRSLLLQHEEDSDK</sequence>
<dbReference type="NCBIfam" id="TIGR00166">
    <property type="entry name" value="S6"/>
    <property type="match status" value="1"/>
</dbReference>
<gene>
    <name evidence="3 4" type="primary">rpsF</name>
    <name evidence="4" type="ORF">CO051_00645</name>
</gene>
<name>A0A2M8F3R8_9BACT</name>
<dbReference type="Gene3D" id="3.30.70.60">
    <property type="match status" value="1"/>
</dbReference>
<comment type="caution">
    <text evidence="4">The sequence shown here is derived from an EMBL/GenBank/DDBJ whole genome shotgun (WGS) entry which is preliminary data.</text>
</comment>
<accession>A0A2M8F3R8</accession>
<dbReference type="Proteomes" id="UP000231383">
    <property type="component" value="Unassembled WGS sequence"/>
</dbReference>
<evidence type="ECO:0000313" key="4">
    <source>
        <dbReference type="EMBL" id="PJC33946.1"/>
    </source>
</evidence>